<dbReference type="STRING" id="463025.BAU08_22200"/>
<reference evidence="1 2" key="1">
    <citation type="submission" date="2016-06" db="EMBL/GenBank/DDBJ databases">
        <title>Complete genome sequences of Bordetella bronchialis and Bordetella flabilis.</title>
        <authorList>
            <person name="LiPuma J.J."/>
            <person name="Spilker T."/>
        </authorList>
    </citation>
    <scope>NUCLEOTIDE SEQUENCE [LARGE SCALE GENOMIC DNA]</scope>
    <source>
        <strain evidence="1 2">AU17976</strain>
    </source>
</reference>
<dbReference type="EMBL" id="CP016171">
    <property type="protein sequence ID" value="ANN73708.1"/>
    <property type="molecule type" value="Genomic_DNA"/>
</dbReference>
<evidence type="ECO:0000313" key="2">
    <source>
        <dbReference type="Proteomes" id="UP000092213"/>
    </source>
</evidence>
<protein>
    <submittedName>
        <fullName evidence="1">ImpE family protein</fullName>
    </submittedName>
</protein>
<dbReference type="InterPro" id="IPR009211">
    <property type="entry name" value="TagJ"/>
</dbReference>
<sequence>MTLTAAPLHAGSLAARIESVVAGVRRQPGDADLRAQLFQLLAVQGEWERAAEQIKLCAELNPQAAPMALMYDRAIAAERRREAVLAGQAEPALPGPRPDWLDALLQALRHDAADGARAAALRARALEDADTQAGTLELAGEGAPRPFDWICDGDSRLGPVFEFIHGEHYAWLPFPYVRGIRLLPPEGLSDVLWARAEIALADGRVLHALVPARYPAPAGRRMGDQDERLRLGRLTQWEPLHAGQGAYPAYTGAGQKMWLTDRGEYALLDIRGLERA</sequence>
<dbReference type="Gene3D" id="1.25.40.10">
    <property type="entry name" value="Tetratricopeptide repeat domain"/>
    <property type="match status" value="1"/>
</dbReference>
<dbReference type="InterPro" id="IPR011990">
    <property type="entry name" value="TPR-like_helical_dom_sf"/>
</dbReference>
<proteinExistence type="predicted"/>
<name>A0A193G213_9BORD</name>
<dbReference type="Proteomes" id="UP000092213">
    <property type="component" value="Chromosome"/>
</dbReference>
<dbReference type="RefSeq" id="WP_066671762.1">
    <property type="nucleotide sequence ID" value="NZ_CP016171.1"/>
</dbReference>
<dbReference type="PIRSF" id="PIRSF029288">
    <property type="entry name" value="SciE_ImpE"/>
    <property type="match status" value="1"/>
</dbReference>
<organism evidence="1 2">
    <name type="scientific">Bordetella bronchialis</name>
    <dbReference type="NCBI Taxonomy" id="463025"/>
    <lineage>
        <taxon>Bacteria</taxon>
        <taxon>Pseudomonadati</taxon>
        <taxon>Pseudomonadota</taxon>
        <taxon>Betaproteobacteria</taxon>
        <taxon>Burkholderiales</taxon>
        <taxon>Alcaligenaceae</taxon>
        <taxon>Bordetella</taxon>
    </lineage>
</organism>
<dbReference type="Pfam" id="PF07024">
    <property type="entry name" value="ImpE"/>
    <property type="match status" value="1"/>
</dbReference>
<gene>
    <name evidence="1" type="ORF">BAU08_22200</name>
</gene>
<dbReference type="SUPFAM" id="SSF144059">
    <property type="entry name" value="ImpE-like"/>
    <property type="match status" value="1"/>
</dbReference>
<accession>A0A193G213</accession>
<dbReference type="AlphaFoldDB" id="A0A193G213"/>
<evidence type="ECO:0000313" key="1">
    <source>
        <dbReference type="EMBL" id="ANN73708.1"/>
    </source>
</evidence>